<keyword evidence="1" id="KW-0812">Transmembrane</keyword>
<name>A0A9P4IF11_9PEZI</name>
<keyword evidence="1" id="KW-1133">Transmembrane helix</keyword>
<gene>
    <name evidence="3" type="ORF">NA57DRAFT_54629</name>
</gene>
<sequence>MLHLRPPSHLAITPSRDLLNTRYRNGIPSDDHKNQGRELSDGELSSFNVLHGRITPSASDETLVDGPATAQTEKHPIRTYTSSSDGSLGLISSTRTRYLLRAAPFFLGSLIWFSMIAYFLLCYLTRAHVDGKQPRIGGGGSYALWPYISSIGATKEVAFTTLPVFVAGFVITGFVMDGIAGRNVQPGIYFRYSKMAFGTVSCCFLVAVSRTPIELYPTRHVVLTSVHVWTLSLAKSSDYWLSYRMGRRCREPHLALVRKCRKTIGFVALPTGFLFLIGSYRCIGSKETPFEGTQCYTLVSISAIAEWILALCYVLYLMVLSYDQYWIEVSREVVIATAKDTKHLHPHLKFLNGRLRRREDFTALLDRVERLEKKMEMLSWCTP</sequence>
<accession>A0A9P4IF11</accession>
<proteinExistence type="predicted"/>
<keyword evidence="1" id="KW-0472">Membrane</keyword>
<dbReference type="AlphaFoldDB" id="A0A9P4IF11"/>
<dbReference type="EMBL" id="ML978124">
    <property type="protein sequence ID" value="KAF2100551.1"/>
    <property type="molecule type" value="Genomic_DNA"/>
</dbReference>
<evidence type="ECO:0000313" key="4">
    <source>
        <dbReference type="Proteomes" id="UP000799772"/>
    </source>
</evidence>
<reference evidence="3" key="1">
    <citation type="journal article" date="2020" name="Stud. Mycol.">
        <title>101 Dothideomycetes genomes: a test case for predicting lifestyles and emergence of pathogens.</title>
        <authorList>
            <person name="Haridas S."/>
            <person name="Albert R."/>
            <person name="Binder M."/>
            <person name="Bloem J."/>
            <person name="Labutti K."/>
            <person name="Salamov A."/>
            <person name="Andreopoulos B."/>
            <person name="Baker S."/>
            <person name="Barry K."/>
            <person name="Bills G."/>
            <person name="Bluhm B."/>
            <person name="Cannon C."/>
            <person name="Castanera R."/>
            <person name="Culley D."/>
            <person name="Daum C."/>
            <person name="Ezra D."/>
            <person name="Gonzalez J."/>
            <person name="Henrissat B."/>
            <person name="Kuo A."/>
            <person name="Liang C."/>
            <person name="Lipzen A."/>
            <person name="Lutzoni F."/>
            <person name="Magnuson J."/>
            <person name="Mondo S."/>
            <person name="Nolan M."/>
            <person name="Ohm R."/>
            <person name="Pangilinan J."/>
            <person name="Park H.-J."/>
            <person name="Ramirez L."/>
            <person name="Alfaro M."/>
            <person name="Sun H."/>
            <person name="Tritt A."/>
            <person name="Yoshinaga Y."/>
            <person name="Zwiers L.-H."/>
            <person name="Turgeon B."/>
            <person name="Goodwin S."/>
            <person name="Spatafora J."/>
            <person name="Crous P."/>
            <person name="Grigoriev I."/>
        </authorList>
    </citation>
    <scope>NUCLEOTIDE SEQUENCE</scope>
    <source>
        <strain evidence="3">CBS 133067</strain>
    </source>
</reference>
<dbReference type="OrthoDB" id="4132474at2759"/>
<keyword evidence="4" id="KW-1185">Reference proteome</keyword>
<dbReference type="Proteomes" id="UP000799772">
    <property type="component" value="Unassembled WGS sequence"/>
</dbReference>
<protein>
    <recommendedName>
        <fullName evidence="2">CWH43-like N-terminal domain-containing protein</fullName>
    </recommendedName>
</protein>
<organism evidence="3 4">
    <name type="scientific">Rhizodiscina lignyota</name>
    <dbReference type="NCBI Taxonomy" id="1504668"/>
    <lineage>
        <taxon>Eukaryota</taxon>
        <taxon>Fungi</taxon>
        <taxon>Dikarya</taxon>
        <taxon>Ascomycota</taxon>
        <taxon>Pezizomycotina</taxon>
        <taxon>Dothideomycetes</taxon>
        <taxon>Pleosporomycetidae</taxon>
        <taxon>Aulographales</taxon>
        <taxon>Rhizodiscinaceae</taxon>
        <taxon>Rhizodiscina</taxon>
    </lineage>
</organism>
<feature type="transmembrane region" description="Helical" evidence="1">
    <location>
        <begin position="263"/>
        <end position="280"/>
    </location>
</feature>
<feature type="transmembrane region" description="Helical" evidence="1">
    <location>
        <begin position="188"/>
        <end position="208"/>
    </location>
</feature>
<dbReference type="InterPro" id="IPR019402">
    <property type="entry name" value="CWH43_N"/>
</dbReference>
<dbReference type="Pfam" id="PF10277">
    <property type="entry name" value="Frag1"/>
    <property type="match status" value="1"/>
</dbReference>
<feature type="transmembrane region" description="Helical" evidence="1">
    <location>
        <begin position="300"/>
        <end position="322"/>
    </location>
</feature>
<evidence type="ECO:0000256" key="1">
    <source>
        <dbReference type="SAM" id="Phobius"/>
    </source>
</evidence>
<feature type="transmembrane region" description="Helical" evidence="1">
    <location>
        <begin position="98"/>
        <end position="121"/>
    </location>
</feature>
<evidence type="ECO:0000313" key="3">
    <source>
        <dbReference type="EMBL" id="KAF2100551.1"/>
    </source>
</evidence>
<feature type="transmembrane region" description="Helical" evidence="1">
    <location>
        <begin position="220"/>
        <end position="242"/>
    </location>
</feature>
<evidence type="ECO:0000259" key="2">
    <source>
        <dbReference type="Pfam" id="PF10277"/>
    </source>
</evidence>
<comment type="caution">
    <text evidence="3">The sequence shown here is derived from an EMBL/GenBank/DDBJ whole genome shotgun (WGS) entry which is preliminary data.</text>
</comment>
<feature type="transmembrane region" description="Helical" evidence="1">
    <location>
        <begin position="157"/>
        <end position="176"/>
    </location>
</feature>
<feature type="domain" description="CWH43-like N-terminal" evidence="2">
    <location>
        <begin position="108"/>
        <end position="323"/>
    </location>
</feature>